<name>A0A9P6Q6Z8_9FUNG</name>
<dbReference type="FunFam" id="3.10.110.10:FF:000086">
    <property type="entry name" value="Ubiquitin-conjugating enzyme E2 J1"/>
    <property type="match status" value="1"/>
</dbReference>
<keyword evidence="3" id="KW-0472">Membrane</keyword>
<dbReference type="PROSITE" id="PS50127">
    <property type="entry name" value="UBC_2"/>
    <property type="match status" value="1"/>
</dbReference>
<dbReference type="OrthoDB" id="1158011at2759"/>
<feature type="compositionally biased region" description="Polar residues" evidence="2">
    <location>
        <begin position="254"/>
        <end position="270"/>
    </location>
</feature>
<evidence type="ECO:0000259" key="4">
    <source>
        <dbReference type="PROSITE" id="PS50127"/>
    </source>
</evidence>
<feature type="compositionally biased region" description="Low complexity" evidence="2">
    <location>
        <begin position="331"/>
        <end position="342"/>
    </location>
</feature>
<keyword evidence="6" id="KW-1185">Reference proteome</keyword>
<organism evidence="5 6">
    <name type="scientific">Actinomortierella ambigua</name>
    <dbReference type="NCBI Taxonomy" id="1343610"/>
    <lineage>
        <taxon>Eukaryota</taxon>
        <taxon>Fungi</taxon>
        <taxon>Fungi incertae sedis</taxon>
        <taxon>Mucoromycota</taxon>
        <taxon>Mortierellomycotina</taxon>
        <taxon>Mortierellomycetes</taxon>
        <taxon>Mortierellales</taxon>
        <taxon>Mortierellaceae</taxon>
        <taxon>Actinomortierella</taxon>
    </lineage>
</organism>
<accession>A0A9P6Q6Z8</accession>
<sequence length="392" mass="42614">MASLNGISAQYNMKSSSVKRIMQEARELAREPSTDFAASPLESDIFEWHFTIRGPEGTEFEGGLYHGRILLPNNYPFAPPSLMFLTPNGRFELNKKVCLSITGYHPEYWQPAWGIRTVLVAVIGFLPTESKGAIGGLDTSVEARKALAIKSKTWACRTCNTENVEILPNIAPEEAVKAQLKESEKADFSFGYEADKKAATPPAEQQPQQQQQQPLEQQQEAVAPPAQALPTEPAEKDKEGEGSKENVTRVDPTTMVSATQPTEPKTTTALDVQRETLAGTESPQGLSAAHSSPVAEASVLRTRSTLSTQTHQPAAPSTSRPTQYHSPPPSSSSSQQQQQQQQLRQQTHAQSPPPPAPPALARQAGNQIPLWLDALIVGLGGILVSLVLRKFL</sequence>
<feature type="compositionally biased region" description="Polar residues" evidence="2">
    <location>
        <begin position="301"/>
        <end position="325"/>
    </location>
</feature>
<protein>
    <recommendedName>
        <fullName evidence="4">UBC core domain-containing protein</fullName>
    </recommendedName>
</protein>
<keyword evidence="3" id="KW-1133">Transmembrane helix</keyword>
<dbReference type="InterPro" id="IPR000608">
    <property type="entry name" value="UBC"/>
</dbReference>
<dbReference type="SUPFAM" id="SSF54495">
    <property type="entry name" value="UBC-like"/>
    <property type="match status" value="1"/>
</dbReference>
<dbReference type="Gene3D" id="3.10.110.10">
    <property type="entry name" value="Ubiquitin Conjugating Enzyme"/>
    <property type="match status" value="1"/>
</dbReference>
<evidence type="ECO:0000256" key="3">
    <source>
        <dbReference type="SAM" id="Phobius"/>
    </source>
</evidence>
<dbReference type="InterPro" id="IPR016135">
    <property type="entry name" value="UBQ-conjugating_enzyme/RWD"/>
</dbReference>
<feature type="compositionally biased region" description="Low complexity" evidence="2">
    <location>
        <begin position="199"/>
        <end position="230"/>
    </location>
</feature>
<feature type="compositionally biased region" description="Basic and acidic residues" evidence="2">
    <location>
        <begin position="233"/>
        <end position="248"/>
    </location>
</feature>
<feature type="transmembrane region" description="Helical" evidence="3">
    <location>
        <begin position="368"/>
        <end position="388"/>
    </location>
</feature>
<dbReference type="AlphaFoldDB" id="A0A9P6Q6Z8"/>
<feature type="region of interest" description="Disordered" evidence="2">
    <location>
        <begin position="197"/>
        <end position="362"/>
    </location>
</feature>
<dbReference type="EMBL" id="JAAAJB010000253">
    <property type="protein sequence ID" value="KAG0260302.1"/>
    <property type="molecule type" value="Genomic_DNA"/>
</dbReference>
<dbReference type="SMART" id="SM00212">
    <property type="entry name" value="UBCc"/>
    <property type="match status" value="1"/>
</dbReference>
<evidence type="ECO:0000256" key="2">
    <source>
        <dbReference type="SAM" id="MobiDB-lite"/>
    </source>
</evidence>
<dbReference type="PANTHER" id="PTHR24067">
    <property type="entry name" value="UBIQUITIN-CONJUGATING ENZYME E2"/>
    <property type="match status" value="1"/>
</dbReference>
<evidence type="ECO:0000256" key="1">
    <source>
        <dbReference type="ARBA" id="ARBA00022786"/>
    </source>
</evidence>
<comment type="caution">
    <text evidence="5">The sequence shown here is derived from an EMBL/GenBank/DDBJ whole genome shotgun (WGS) entry which is preliminary data.</text>
</comment>
<reference evidence="5" key="1">
    <citation type="journal article" date="2020" name="Fungal Divers.">
        <title>Resolving the Mortierellaceae phylogeny through synthesis of multi-gene phylogenetics and phylogenomics.</title>
        <authorList>
            <person name="Vandepol N."/>
            <person name="Liber J."/>
            <person name="Desiro A."/>
            <person name="Na H."/>
            <person name="Kennedy M."/>
            <person name="Barry K."/>
            <person name="Grigoriev I.V."/>
            <person name="Miller A.N."/>
            <person name="O'Donnell K."/>
            <person name="Stajich J.E."/>
            <person name="Bonito G."/>
        </authorList>
    </citation>
    <scope>NUCLEOTIDE SEQUENCE</scope>
    <source>
        <strain evidence="5">BC1065</strain>
    </source>
</reference>
<feature type="domain" description="UBC core" evidence="4">
    <location>
        <begin position="16"/>
        <end position="164"/>
    </location>
</feature>
<dbReference type="CDD" id="cd23799">
    <property type="entry name" value="UBCc_UBE2J"/>
    <property type="match status" value="1"/>
</dbReference>
<gene>
    <name evidence="5" type="ORF">DFQ27_003610</name>
</gene>
<proteinExistence type="predicted"/>
<evidence type="ECO:0000313" key="5">
    <source>
        <dbReference type="EMBL" id="KAG0260302.1"/>
    </source>
</evidence>
<evidence type="ECO:0000313" key="6">
    <source>
        <dbReference type="Proteomes" id="UP000807716"/>
    </source>
</evidence>
<dbReference type="Pfam" id="PF00179">
    <property type="entry name" value="UQ_con"/>
    <property type="match status" value="1"/>
</dbReference>
<keyword evidence="1" id="KW-0833">Ubl conjugation pathway</keyword>
<dbReference type="Proteomes" id="UP000807716">
    <property type="component" value="Unassembled WGS sequence"/>
</dbReference>
<keyword evidence="3" id="KW-0812">Transmembrane</keyword>
<dbReference type="InterPro" id="IPR050113">
    <property type="entry name" value="Ub_conjugating_enzyme"/>
</dbReference>